<comment type="caution">
    <text evidence="1">The sequence shown here is derived from an EMBL/GenBank/DDBJ whole genome shotgun (WGS) entry which is preliminary data.</text>
</comment>
<dbReference type="GeneID" id="83185188"/>
<dbReference type="Proteomes" id="UP001150904">
    <property type="component" value="Unassembled WGS sequence"/>
</dbReference>
<keyword evidence="2" id="KW-1185">Reference proteome</keyword>
<gene>
    <name evidence="1" type="ORF">N7498_010831</name>
</gene>
<dbReference type="InterPro" id="IPR021276">
    <property type="entry name" value="DUF2855"/>
</dbReference>
<dbReference type="RefSeq" id="XP_058304786.1">
    <property type="nucleotide sequence ID" value="XM_058457887.1"/>
</dbReference>
<dbReference type="Pfam" id="PF11017">
    <property type="entry name" value="DUF2855"/>
    <property type="match status" value="1"/>
</dbReference>
<name>A0A9W9M6R8_9EURO</name>
<proteinExistence type="predicted"/>
<accession>A0A9W9M6R8</accession>
<sequence length="140" mass="15109">MILGVTSTESRAFSQATGFHDDVVQYEDMTSSLISTLKIDATAKVVLCDFGARGDTFQLWFSALKPVCKTLIPLGIGDTPQTELPQNLHNRAARNASLGNIQVNASDLATMAMASIGEKNYNQELEEAWRAFLDSGALPG</sequence>
<organism evidence="1 2">
    <name type="scientific">Penicillium cinerascens</name>
    <dbReference type="NCBI Taxonomy" id="70096"/>
    <lineage>
        <taxon>Eukaryota</taxon>
        <taxon>Fungi</taxon>
        <taxon>Dikarya</taxon>
        <taxon>Ascomycota</taxon>
        <taxon>Pezizomycotina</taxon>
        <taxon>Eurotiomycetes</taxon>
        <taxon>Eurotiomycetidae</taxon>
        <taxon>Eurotiales</taxon>
        <taxon>Aspergillaceae</taxon>
        <taxon>Penicillium</taxon>
    </lineage>
</organism>
<evidence type="ECO:0000313" key="1">
    <source>
        <dbReference type="EMBL" id="KAJ5191846.1"/>
    </source>
</evidence>
<dbReference type="OrthoDB" id="192702at2759"/>
<reference evidence="1" key="1">
    <citation type="submission" date="2022-12" db="EMBL/GenBank/DDBJ databases">
        <authorList>
            <person name="Petersen C."/>
        </authorList>
    </citation>
    <scope>NUCLEOTIDE SEQUENCE</scope>
    <source>
        <strain evidence="1">IBT 15544</strain>
    </source>
</reference>
<dbReference type="AlphaFoldDB" id="A0A9W9M6R8"/>
<reference evidence="1" key="2">
    <citation type="journal article" date="2023" name="IMA Fungus">
        <title>Comparative genomic study of the Penicillium genus elucidates a diverse pangenome and 15 lateral gene transfer events.</title>
        <authorList>
            <person name="Petersen C."/>
            <person name="Sorensen T."/>
            <person name="Nielsen M.R."/>
            <person name="Sondergaard T.E."/>
            <person name="Sorensen J.L."/>
            <person name="Fitzpatrick D.A."/>
            <person name="Frisvad J.C."/>
            <person name="Nielsen K.L."/>
        </authorList>
    </citation>
    <scope>NUCLEOTIDE SEQUENCE</scope>
    <source>
        <strain evidence="1">IBT 15544</strain>
    </source>
</reference>
<evidence type="ECO:0000313" key="2">
    <source>
        <dbReference type="Proteomes" id="UP001150904"/>
    </source>
</evidence>
<protein>
    <submittedName>
        <fullName evidence="1">Uncharacterized protein</fullName>
    </submittedName>
</protein>
<dbReference type="EMBL" id="JAPQKR010000016">
    <property type="protein sequence ID" value="KAJ5191846.1"/>
    <property type="molecule type" value="Genomic_DNA"/>
</dbReference>